<evidence type="ECO:0008006" key="2">
    <source>
        <dbReference type="Google" id="ProtNLM"/>
    </source>
</evidence>
<dbReference type="PANTHER" id="PTHR32011">
    <property type="entry name" value="OS08G0472400 PROTEIN"/>
    <property type="match status" value="1"/>
</dbReference>
<proteinExistence type="predicted"/>
<reference evidence="1" key="1">
    <citation type="submission" date="2020-07" db="EMBL/GenBank/DDBJ databases">
        <authorList>
            <person name="Lin J."/>
        </authorList>
    </citation>
    <scope>NUCLEOTIDE SEQUENCE</scope>
</reference>
<organism evidence="1">
    <name type="scientific">Ananas comosus var. bracteatus</name>
    <name type="common">red pineapple</name>
    <dbReference type="NCBI Taxonomy" id="296719"/>
    <lineage>
        <taxon>Eukaryota</taxon>
        <taxon>Viridiplantae</taxon>
        <taxon>Streptophyta</taxon>
        <taxon>Embryophyta</taxon>
        <taxon>Tracheophyta</taxon>
        <taxon>Spermatophyta</taxon>
        <taxon>Magnoliopsida</taxon>
        <taxon>Liliopsida</taxon>
        <taxon>Poales</taxon>
        <taxon>Bromeliaceae</taxon>
        <taxon>Bromelioideae</taxon>
        <taxon>Ananas</taxon>
    </lineage>
</organism>
<protein>
    <recommendedName>
        <fullName evidence="2">Knr4/Smi1-like domain-containing protein</fullName>
    </recommendedName>
</protein>
<dbReference type="AlphaFoldDB" id="A0A6V7Q340"/>
<gene>
    <name evidence="1" type="ORF">CB5_LOCUS20538</name>
</gene>
<dbReference type="PANTHER" id="PTHR32011:SF6">
    <property type="entry name" value="KNR4_SMI1-LIKE DOMAIN-CONTAINING PROTEIN"/>
    <property type="match status" value="1"/>
</dbReference>
<name>A0A6V7Q340_ANACO</name>
<dbReference type="EMBL" id="LR862132">
    <property type="protein sequence ID" value="CAD1837327.1"/>
    <property type="molecule type" value="Genomic_DNA"/>
</dbReference>
<sequence>MTTTTTKTTTTTTKQPETLARNPRACFSVAAYAKAVVVGLVGGGAAVDAGLTAAELAAIEASLGFSFPPDLRALLAEALPISPGFPNWRSPSSSLLLLLRRPLADLLLRADRARETLDRAPILVPIYRRYYVPASPALAGNPVFHVRAGEVRVAAVDIADFFARWGSGAVVAAAAAAWGGKREEARRVEVWTEMAEEEAGTCGRGEAARAVERGLVEMGARLREAGWGRRRCGR</sequence>
<accession>A0A6V7Q340</accession>
<evidence type="ECO:0000313" key="1">
    <source>
        <dbReference type="EMBL" id="CAD1837327.1"/>
    </source>
</evidence>